<keyword evidence="3" id="KW-0762">Sugar transport</keyword>
<keyword evidence="6" id="KW-0472">Membrane</keyword>
<dbReference type="InterPro" id="IPR036259">
    <property type="entry name" value="MFS_trans_sf"/>
</dbReference>
<dbReference type="EMBL" id="JAIQCJ010002160">
    <property type="protein sequence ID" value="KAJ8780288.1"/>
    <property type="molecule type" value="Genomic_DNA"/>
</dbReference>
<evidence type="ECO:0000313" key="8">
    <source>
        <dbReference type="Proteomes" id="UP001159641"/>
    </source>
</evidence>
<evidence type="ECO:0000256" key="1">
    <source>
        <dbReference type="ARBA" id="ARBA00004651"/>
    </source>
</evidence>
<evidence type="ECO:0000256" key="3">
    <source>
        <dbReference type="ARBA" id="ARBA00022597"/>
    </source>
</evidence>
<proteinExistence type="predicted"/>
<dbReference type="AlphaFoldDB" id="A0AB34GJU9"/>
<dbReference type="Pfam" id="PF00083">
    <property type="entry name" value="Sugar_tr"/>
    <property type="match status" value="1"/>
</dbReference>
<dbReference type="GO" id="GO:0070837">
    <property type="term" value="P:dehydroascorbic acid transport"/>
    <property type="evidence" value="ECO:0007669"/>
    <property type="project" value="TreeGrafter"/>
</dbReference>
<gene>
    <name evidence="7" type="ORF">J1605_011552</name>
</gene>
<evidence type="ECO:0000256" key="4">
    <source>
        <dbReference type="ARBA" id="ARBA00022692"/>
    </source>
</evidence>
<keyword evidence="2" id="KW-1003">Cell membrane</keyword>
<dbReference type="Proteomes" id="UP001159641">
    <property type="component" value="Unassembled WGS sequence"/>
</dbReference>
<reference evidence="7 8" key="1">
    <citation type="submission" date="2022-11" db="EMBL/GenBank/DDBJ databases">
        <title>Whole genome sequence of Eschrichtius robustus ER-17-0199.</title>
        <authorList>
            <person name="Bruniche-Olsen A."/>
            <person name="Black A.N."/>
            <person name="Fields C.J."/>
            <person name="Walden K."/>
            <person name="Dewoody J.A."/>
        </authorList>
    </citation>
    <scope>NUCLEOTIDE SEQUENCE [LARGE SCALE GENOMIC DNA]</scope>
    <source>
        <strain evidence="7">ER-17-0199</strain>
        <tissue evidence="7">Blubber</tissue>
    </source>
</reference>
<sequence length="138" mass="15419">MGWAMEPELHSVQSVEARGPFRIKCTAFQTFLGKEDVSREVEEVLAESREQRNSRLVSVLELLRSPSVRWQVITVVITMACYQLCGLNAVSAPAQAEEPEGGMGEGRFRAWTPKFQPQLGAIGQPHNLIFSFHICKMG</sequence>
<protein>
    <submittedName>
        <fullName evidence="7">Uncharacterized protein</fullName>
    </submittedName>
</protein>
<comment type="caution">
    <text evidence="7">The sequence shown here is derived from an EMBL/GenBank/DDBJ whole genome shotgun (WGS) entry which is preliminary data.</text>
</comment>
<dbReference type="InterPro" id="IPR045263">
    <property type="entry name" value="GLUT"/>
</dbReference>
<keyword evidence="5" id="KW-1133">Transmembrane helix</keyword>
<dbReference type="PANTHER" id="PTHR23503:SF35">
    <property type="entry name" value="SOLUTE CARRIER FAMILY 2, FACILITATED GLUCOSE TRANSPORTER MEMBER 9"/>
    <property type="match status" value="1"/>
</dbReference>
<organism evidence="7 8">
    <name type="scientific">Eschrichtius robustus</name>
    <name type="common">California gray whale</name>
    <name type="synonym">Eschrichtius gibbosus</name>
    <dbReference type="NCBI Taxonomy" id="9764"/>
    <lineage>
        <taxon>Eukaryota</taxon>
        <taxon>Metazoa</taxon>
        <taxon>Chordata</taxon>
        <taxon>Craniata</taxon>
        <taxon>Vertebrata</taxon>
        <taxon>Euteleostomi</taxon>
        <taxon>Mammalia</taxon>
        <taxon>Eutheria</taxon>
        <taxon>Laurasiatheria</taxon>
        <taxon>Artiodactyla</taxon>
        <taxon>Whippomorpha</taxon>
        <taxon>Cetacea</taxon>
        <taxon>Mysticeti</taxon>
        <taxon>Eschrichtiidae</taxon>
        <taxon>Eschrichtius</taxon>
    </lineage>
</organism>
<evidence type="ECO:0000313" key="7">
    <source>
        <dbReference type="EMBL" id="KAJ8780288.1"/>
    </source>
</evidence>
<dbReference type="InterPro" id="IPR005828">
    <property type="entry name" value="MFS_sugar_transport-like"/>
</dbReference>
<dbReference type="GO" id="GO:0046323">
    <property type="term" value="P:D-glucose import"/>
    <property type="evidence" value="ECO:0007669"/>
    <property type="project" value="TreeGrafter"/>
</dbReference>
<evidence type="ECO:0000256" key="5">
    <source>
        <dbReference type="ARBA" id="ARBA00022989"/>
    </source>
</evidence>
<keyword evidence="8" id="KW-1185">Reference proteome</keyword>
<dbReference type="PANTHER" id="PTHR23503">
    <property type="entry name" value="SOLUTE CARRIER FAMILY 2"/>
    <property type="match status" value="1"/>
</dbReference>
<dbReference type="GO" id="GO:0005886">
    <property type="term" value="C:plasma membrane"/>
    <property type="evidence" value="ECO:0007669"/>
    <property type="project" value="UniProtKB-SubCell"/>
</dbReference>
<evidence type="ECO:0000256" key="2">
    <source>
        <dbReference type="ARBA" id="ARBA00022475"/>
    </source>
</evidence>
<keyword evidence="3" id="KW-0813">Transport</keyword>
<dbReference type="GO" id="GO:0055056">
    <property type="term" value="F:D-glucose transmembrane transporter activity"/>
    <property type="evidence" value="ECO:0007669"/>
    <property type="project" value="TreeGrafter"/>
</dbReference>
<evidence type="ECO:0000256" key="6">
    <source>
        <dbReference type="ARBA" id="ARBA00023136"/>
    </source>
</evidence>
<keyword evidence="4" id="KW-0812">Transmembrane</keyword>
<comment type="subcellular location">
    <subcellularLocation>
        <location evidence="1">Cell membrane</location>
        <topology evidence="1">Multi-pass membrane protein</topology>
    </subcellularLocation>
</comment>
<name>A0AB34GJU9_ESCRO</name>
<dbReference type="Gene3D" id="1.20.1250.20">
    <property type="entry name" value="MFS general substrate transporter like domains"/>
    <property type="match status" value="1"/>
</dbReference>
<accession>A0AB34GJU9</accession>